<sequence length="127" mass="14498">MNQEKMIKQELAEALHVHILLLKGIETIDSNSEGALRFVVRSLGFMLERIPEALISEDEEDLYFAAFQYYNLLAELKNNLALSFPHVSSIDLSAFPDSHVDLLNKWWEEKTGLHVDTPTKQTLIVAE</sequence>
<comment type="caution">
    <text evidence="1">The sequence shown here is derived from an EMBL/GenBank/DDBJ whole genome shotgun (WGS) entry which is preliminary data.</text>
</comment>
<dbReference type="RefSeq" id="WP_114289115.1">
    <property type="nucleotide sequence ID" value="NZ_CP081459.1"/>
</dbReference>
<gene>
    <name evidence="1" type="ORF">CBF32_03855</name>
</gene>
<dbReference type="EMBL" id="NGJX01000003">
    <property type="protein sequence ID" value="RSU03814.1"/>
    <property type="molecule type" value="Genomic_DNA"/>
</dbReference>
<protein>
    <submittedName>
        <fullName evidence="1">Uncharacterized protein</fullName>
    </submittedName>
</protein>
<evidence type="ECO:0000313" key="2">
    <source>
        <dbReference type="Proteomes" id="UP000288197"/>
    </source>
</evidence>
<dbReference type="OrthoDB" id="2189147at2"/>
<reference evidence="1 2" key="1">
    <citation type="submission" date="2017-05" db="EMBL/GenBank/DDBJ databases">
        <title>Vagococcus spp. assemblies.</title>
        <authorList>
            <person name="Gulvik C.A."/>
        </authorList>
    </citation>
    <scope>NUCLEOTIDE SEQUENCE [LARGE SCALE GENOMIC DNA]</scope>
    <source>
        <strain evidence="1 2">NCFB 2497</strain>
    </source>
</reference>
<dbReference type="AlphaFoldDB" id="A0A369AZU3"/>
<organism evidence="1 2">
    <name type="scientific">Vagococcus fluvialis</name>
    <dbReference type="NCBI Taxonomy" id="2738"/>
    <lineage>
        <taxon>Bacteria</taxon>
        <taxon>Bacillati</taxon>
        <taxon>Bacillota</taxon>
        <taxon>Bacilli</taxon>
        <taxon>Lactobacillales</taxon>
        <taxon>Enterococcaceae</taxon>
        <taxon>Vagococcus</taxon>
    </lineage>
</organism>
<name>A0A369AZU3_9ENTE</name>
<dbReference type="Proteomes" id="UP000288197">
    <property type="component" value="Unassembled WGS sequence"/>
</dbReference>
<dbReference type="GeneID" id="63145917"/>
<keyword evidence="2" id="KW-1185">Reference proteome</keyword>
<evidence type="ECO:0000313" key="1">
    <source>
        <dbReference type="EMBL" id="RSU03814.1"/>
    </source>
</evidence>
<proteinExistence type="predicted"/>
<accession>A0A369AZU3</accession>